<comment type="subcellular location">
    <subcellularLocation>
        <location evidence="1">Membrane</location>
        <topology evidence="1">Single-pass type I membrane protein</topology>
    </subcellularLocation>
</comment>
<sequence length="651" mass="74109">MQTPICLCLFLTQKIKKYAMFIQEMKPTQLYWWVILTQRRMAYRINMRRAPDVYSVLLFCLMYGFIQKCALCGELRCYVDFIETLICTCEAEHGSADELYELYAHWSIDSDDDDSEHCNLTKSAKEDLLTTYECQMNMQSFSAGDTIRINMTKTRGGQPEESKECKVFNLNEIFTPYPPFNLSVSYSDGYNFSWNTKYESTEHYTLHGQLEYELSYSKKEDSWKNQRSVFTQVDRKNLLLVQSLFQGGTEYMSRVRAKPRTTSEYKGPWSEWSPPLVWRTDHDDDLTGKMLVLKSWLPTTAVCVVVLMALIFAYCHVPQRLWKKMSVLIPDPAPFFKPLYLGHDGDFKSWLGTSYTLATMDLFDWGVTLPDVMEVCSQQLSIHPTKEEATEVDEDHKSNACLPGVSVQRQEQSRFLIPCQSSISKVGAQSYGYVSSDTDTAAEFDEATPCSPQMSSFRVEVNYGVKVEGFPELNLEDQTSDLENGLSLADSPEQNKTYAQDSVLLDQSTQLGRCCTTEAAKHPLISLLEPNMSVLDLLLHKQADSWDDMVSQSYHSQDEVTYREVPYDSFSSNSGNGEEFGYPRMKLDLDTIDSGFADSECGSPVECEFDNNMLAQAQSALSLGSTVLGADNQHTRNYVKQWIADNSISDD</sequence>
<dbReference type="GO" id="GO:0009897">
    <property type="term" value="C:external side of plasma membrane"/>
    <property type="evidence" value="ECO:0007669"/>
    <property type="project" value="TreeGrafter"/>
</dbReference>
<gene>
    <name evidence="10" type="ORF">NDU88_001394</name>
</gene>
<protein>
    <recommendedName>
        <fullName evidence="9">Fibronectin type-III domain-containing protein</fullName>
    </recommendedName>
</protein>
<evidence type="ECO:0000256" key="2">
    <source>
        <dbReference type="ARBA" id="ARBA00022692"/>
    </source>
</evidence>
<accession>A0AAV7LYG2</accession>
<reference evidence="10" key="1">
    <citation type="journal article" date="2022" name="bioRxiv">
        <title>Sequencing and chromosome-scale assembly of the giantPleurodeles waltlgenome.</title>
        <authorList>
            <person name="Brown T."/>
            <person name="Elewa A."/>
            <person name="Iarovenko S."/>
            <person name="Subramanian E."/>
            <person name="Araus A.J."/>
            <person name="Petzold A."/>
            <person name="Susuki M."/>
            <person name="Suzuki K.-i.T."/>
            <person name="Hayashi T."/>
            <person name="Toyoda A."/>
            <person name="Oliveira C."/>
            <person name="Osipova E."/>
            <person name="Leigh N.D."/>
            <person name="Simon A."/>
            <person name="Yun M.H."/>
        </authorList>
    </citation>
    <scope>NUCLEOTIDE SEQUENCE</scope>
    <source>
        <strain evidence="10">20211129_DDA</strain>
        <tissue evidence="10">Liver</tissue>
    </source>
</reference>
<dbReference type="AlphaFoldDB" id="A0AAV7LYG2"/>
<dbReference type="SUPFAM" id="SSF49265">
    <property type="entry name" value="Fibronectin type III"/>
    <property type="match status" value="2"/>
</dbReference>
<dbReference type="InterPro" id="IPR013783">
    <property type="entry name" value="Ig-like_fold"/>
</dbReference>
<dbReference type="EMBL" id="JANPWB010000014">
    <property type="protein sequence ID" value="KAJ1096251.1"/>
    <property type="molecule type" value="Genomic_DNA"/>
</dbReference>
<evidence type="ECO:0000313" key="10">
    <source>
        <dbReference type="EMBL" id="KAJ1096251.1"/>
    </source>
</evidence>
<keyword evidence="4 8" id="KW-1133">Transmembrane helix</keyword>
<evidence type="ECO:0000259" key="9">
    <source>
        <dbReference type="PROSITE" id="PS50853"/>
    </source>
</evidence>
<evidence type="ECO:0000313" key="11">
    <source>
        <dbReference type="Proteomes" id="UP001066276"/>
    </source>
</evidence>
<name>A0AAV7LYG2_PLEWA</name>
<dbReference type="PROSITE" id="PS01355">
    <property type="entry name" value="HEMATOPO_REC_S_F1"/>
    <property type="match status" value="1"/>
</dbReference>
<feature type="domain" description="Fibronectin type-III" evidence="9">
    <location>
        <begin position="175"/>
        <end position="280"/>
    </location>
</feature>
<dbReference type="InterPro" id="IPR036116">
    <property type="entry name" value="FN3_sf"/>
</dbReference>
<keyword evidence="5 8" id="KW-0472">Membrane</keyword>
<evidence type="ECO:0000256" key="1">
    <source>
        <dbReference type="ARBA" id="ARBA00004479"/>
    </source>
</evidence>
<dbReference type="PANTHER" id="PTHR23037:SF7">
    <property type="entry name" value="INTERLEUKIN-21 RECEPTOR"/>
    <property type="match status" value="1"/>
</dbReference>
<dbReference type="Gene3D" id="2.60.40.10">
    <property type="entry name" value="Immunoglobulins"/>
    <property type="match status" value="2"/>
</dbReference>
<dbReference type="InterPro" id="IPR003531">
    <property type="entry name" value="Hempt_rcpt_S_F1_CS"/>
</dbReference>
<dbReference type="PROSITE" id="PS50853">
    <property type="entry name" value="FN3"/>
    <property type="match status" value="1"/>
</dbReference>
<feature type="transmembrane region" description="Helical" evidence="8">
    <location>
        <begin position="296"/>
        <end position="315"/>
    </location>
</feature>
<keyword evidence="2 8" id="KW-0812">Transmembrane</keyword>
<keyword evidence="6" id="KW-0675">Receptor</keyword>
<evidence type="ECO:0000256" key="4">
    <source>
        <dbReference type="ARBA" id="ARBA00022989"/>
    </source>
</evidence>
<keyword evidence="7" id="KW-0325">Glycoprotein</keyword>
<evidence type="ECO:0000256" key="8">
    <source>
        <dbReference type="SAM" id="Phobius"/>
    </source>
</evidence>
<evidence type="ECO:0000256" key="6">
    <source>
        <dbReference type="ARBA" id="ARBA00023170"/>
    </source>
</evidence>
<dbReference type="InterPro" id="IPR003961">
    <property type="entry name" value="FN3_dom"/>
</dbReference>
<dbReference type="GO" id="GO:0004896">
    <property type="term" value="F:cytokine receptor activity"/>
    <property type="evidence" value="ECO:0007669"/>
    <property type="project" value="InterPro"/>
</dbReference>
<dbReference type="Proteomes" id="UP001066276">
    <property type="component" value="Chromosome 10"/>
</dbReference>
<dbReference type="PANTHER" id="PTHR23037">
    <property type="entry name" value="CYTOKINE RECEPTOR"/>
    <property type="match status" value="1"/>
</dbReference>
<comment type="caution">
    <text evidence="10">The sequence shown here is derived from an EMBL/GenBank/DDBJ whole genome shotgun (WGS) entry which is preliminary data.</text>
</comment>
<keyword evidence="11" id="KW-1185">Reference proteome</keyword>
<evidence type="ECO:0000256" key="7">
    <source>
        <dbReference type="ARBA" id="ARBA00023180"/>
    </source>
</evidence>
<keyword evidence="3" id="KW-0732">Signal</keyword>
<proteinExistence type="predicted"/>
<evidence type="ECO:0000256" key="5">
    <source>
        <dbReference type="ARBA" id="ARBA00023136"/>
    </source>
</evidence>
<evidence type="ECO:0000256" key="3">
    <source>
        <dbReference type="ARBA" id="ARBA00022729"/>
    </source>
</evidence>
<organism evidence="10 11">
    <name type="scientific">Pleurodeles waltl</name>
    <name type="common">Iberian ribbed newt</name>
    <dbReference type="NCBI Taxonomy" id="8319"/>
    <lineage>
        <taxon>Eukaryota</taxon>
        <taxon>Metazoa</taxon>
        <taxon>Chordata</taxon>
        <taxon>Craniata</taxon>
        <taxon>Vertebrata</taxon>
        <taxon>Euteleostomi</taxon>
        <taxon>Amphibia</taxon>
        <taxon>Batrachia</taxon>
        <taxon>Caudata</taxon>
        <taxon>Salamandroidea</taxon>
        <taxon>Salamandridae</taxon>
        <taxon>Pleurodelinae</taxon>
        <taxon>Pleurodeles</taxon>
    </lineage>
</organism>